<dbReference type="Proteomes" id="UP001246858">
    <property type="component" value="Unassembled WGS sequence"/>
</dbReference>
<dbReference type="EMBL" id="JAVDTF010000001">
    <property type="protein sequence ID" value="MDR6782986.1"/>
    <property type="molecule type" value="Genomic_DNA"/>
</dbReference>
<keyword evidence="2" id="KW-1185">Reference proteome</keyword>
<evidence type="ECO:0000313" key="2">
    <source>
        <dbReference type="Proteomes" id="UP001246858"/>
    </source>
</evidence>
<evidence type="ECO:0000313" key="1">
    <source>
        <dbReference type="EMBL" id="MDR6782986.1"/>
    </source>
</evidence>
<gene>
    <name evidence="1" type="ORF">J2X78_001538</name>
</gene>
<name>A0ACC6KV79_9SPHI</name>
<reference evidence="1" key="1">
    <citation type="submission" date="2023-07" db="EMBL/GenBank/DDBJ databases">
        <title>Sorghum-associated microbial communities from plants grown in Nebraska, USA.</title>
        <authorList>
            <person name="Schachtman D."/>
        </authorList>
    </citation>
    <scope>NUCLEOTIDE SEQUENCE</scope>
    <source>
        <strain evidence="1">2697</strain>
    </source>
</reference>
<accession>A0ACC6KV79</accession>
<comment type="caution">
    <text evidence="1">The sequence shown here is derived from an EMBL/GenBank/DDBJ whole genome shotgun (WGS) entry which is preliminary data.</text>
</comment>
<proteinExistence type="predicted"/>
<organism evidence="1 2">
    <name type="scientific">Pedobacter africanus</name>
    <dbReference type="NCBI Taxonomy" id="151894"/>
    <lineage>
        <taxon>Bacteria</taxon>
        <taxon>Pseudomonadati</taxon>
        <taxon>Bacteroidota</taxon>
        <taxon>Sphingobacteriia</taxon>
        <taxon>Sphingobacteriales</taxon>
        <taxon>Sphingobacteriaceae</taxon>
        <taxon>Pedobacter</taxon>
    </lineage>
</organism>
<protein>
    <submittedName>
        <fullName evidence="1">Ferric-dicitrate binding protein FerR (Iron transport regulator)</fullName>
    </submittedName>
</protein>
<sequence length="323" mass="36476">MSNENTINDGLLVKYLMNEADAAETNEIALWLQESSEHQKYLAQLKLIWEESLSLTEGNQEEQEAAAWHKLETRLQFNEQGNPGVRRLKHRWLSIAATVVLISGLTWFGLQYYNSTRLITLKSNAKVMNQILPDGSKITLNKNSEITYPGAFKGKTRSVSLQGEAFFKVTADAAKPFVIKVNDVTVKVVGTSFNVKGRNNTTVVVVETGIVQVSKAHRSVELHPGERTIANAKQENLSVENTQSRLYNYYRTNELICDHTPLQELVDVLNETQQANISILTPALKQKEITVNFKNQSLTEILEVIKGTFKIQVEYKNQQIILK</sequence>